<feature type="compositionally biased region" description="Acidic residues" evidence="1">
    <location>
        <begin position="456"/>
        <end position="467"/>
    </location>
</feature>
<dbReference type="EMBL" id="QXFT01000538">
    <property type="protein sequence ID" value="KAE9341307.1"/>
    <property type="molecule type" value="Genomic_DNA"/>
</dbReference>
<gene>
    <name evidence="2" type="ORF">PR002_g14022</name>
    <name evidence="3" type="ORF">PR003_g10056</name>
</gene>
<dbReference type="SUPFAM" id="SSF55781">
    <property type="entry name" value="GAF domain-like"/>
    <property type="match status" value="1"/>
</dbReference>
<dbReference type="EMBL" id="QXFU01000955">
    <property type="protein sequence ID" value="KAE9015095.1"/>
    <property type="molecule type" value="Genomic_DNA"/>
</dbReference>
<dbReference type="SUPFAM" id="SSF57903">
    <property type="entry name" value="FYVE/PHD zinc finger"/>
    <property type="match status" value="1"/>
</dbReference>
<evidence type="ECO:0000313" key="5">
    <source>
        <dbReference type="Proteomes" id="UP000435112"/>
    </source>
</evidence>
<proteinExistence type="predicted"/>
<dbReference type="Proteomes" id="UP000434957">
    <property type="component" value="Unassembled WGS sequence"/>
</dbReference>
<accession>A0A6A4FCH6</accession>
<dbReference type="OrthoDB" id="21225at2759"/>
<dbReference type="PANTHER" id="PTHR43102">
    <property type="entry name" value="SLR1143 PROTEIN"/>
    <property type="match status" value="1"/>
</dbReference>
<name>A0A6A4FCH6_9STRA</name>
<feature type="region of interest" description="Disordered" evidence="1">
    <location>
        <begin position="443"/>
        <end position="468"/>
    </location>
</feature>
<organism evidence="3 4">
    <name type="scientific">Phytophthora rubi</name>
    <dbReference type="NCBI Taxonomy" id="129364"/>
    <lineage>
        <taxon>Eukaryota</taxon>
        <taxon>Sar</taxon>
        <taxon>Stramenopiles</taxon>
        <taxon>Oomycota</taxon>
        <taxon>Peronosporomycetes</taxon>
        <taxon>Peronosporales</taxon>
        <taxon>Peronosporaceae</taxon>
        <taxon>Phytophthora</taxon>
    </lineage>
</organism>
<evidence type="ECO:0000313" key="4">
    <source>
        <dbReference type="Proteomes" id="UP000434957"/>
    </source>
</evidence>
<feature type="compositionally biased region" description="Low complexity" evidence="1">
    <location>
        <begin position="443"/>
        <end position="455"/>
    </location>
</feature>
<comment type="caution">
    <text evidence="3">The sequence shown here is derived from an EMBL/GenBank/DDBJ whole genome shotgun (WGS) entry which is preliminary data.</text>
</comment>
<dbReference type="PANTHER" id="PTHR43102:SF2">
    <property type="entry name" value="GAF DOMAIN-CONTAINING PROTEIN"/>
    <property type="match status" value="1"/>
</dbReference>
<sequence length="732" mass="80185">MPLRTTRRSPTATASYVSNADTTASSPQDSARKVLVDNEELLLRVRNAPLAVALKRALTDPVASWGSIKSTPCIRLGPLRSGDDTFELSSRAAGPNGDGFEVLTVGSIACSPAELVSVLCAREESDYNAAMKGMHGSQFIYGSVVQVLDGKQSQGAMPDSHQLAVRTGCFARSRMLARNEQWCFLEYFQPTSDAGTSSADTSQGFSVSLLSLPEKELAAGKATGGRVDQLDGVTALLVVDTEPNISGEEGATKLRVMFHALYKGNEEPVSGQATDKMVRIRLQGMAAGIPRLPAVVRRRRLGTQVFAHQSATAERQNSEAQNTRCVSCTKGLRLSALMRVARRCQLCAYNVCTSCWSRENVETFNGHLSAMGVCKRCLEWVDRCDYSHVQIGDRGPVEVIDDPVPSAPRSVMGQQSLRESLAVESTKNAAVSVIKMLLDPSKATTETTYSSSSDAESTDSEEDEDEEKYMTAVGEYFQRRAREAPAAKDCVLSNAQQRTYPLHPMDKASPSAPVPDGESERLECITKFGLMDLNEPMPELDIICSFLGKELGFFCTMITIVGATHQLILSCTIPDFAQALLPREHTFCQHLLMGDAPFIIKNPEADVRFYNMNPVTRQGVKYYCGIPITGPNGIMVGSICCVHSAPMDITRSQYDTLVRFGEIASKIIRVKAEAKLWKRRYVVACRHRGRKESMLYLFILAISYRNTNHRCVDGLPERHCSSEANFVGGVTM</sequence>
<evidence type="ECO:0000256" key="1">
    <source>
        <dbReference type="SAM" id="MobiDB-lite"/>
    </source>
</evidence>
<reference evidence="3 4" key="1">
    <citation type="submission" date="2018-08" db="EMBL/GenBank/DDBJ databases">
        <title>Genomic investigation of the strawberry pathogen Phytophthora fragariae indicates pathogenicity is determined by transcriptional variation in three key races.</title>
        <authorList>
            <person name="Adams T.M."/>
            <person name="Armitage A.D."/>
            <person name="Sobczyk M.K."/>
            <person name="Bates H.J."/>
            <person name="Dunwell J.M."/>
            <person name="Nellist C.F."/>
            <person name="Harrison R.J."/>
        </authorList>
    </citation>
    <scope>NUCLEOTIDE SEQUENCE [LARGE SCALE GENOMIC DNA]</scope>
    <source>
        <strain evidence="2 5">SCRP324</strain>
        <strain evidence="3 4">SCRP333</strain>
    </source>
</reference>
<feature type="compositionally biased region" description="Polar residues" evidence="1">
    <location>
        <begin position="16"/>
        <end position="29"/>
    </location>
</feature>
<evidence type="ECO:0000313" key="2">
    <source>
        <dbReference type="EMBL" id="KAE9015095.1"/>
    </source>
</evidence>
<feature type="region of interest" description="Disordered" evidence="1">
    <location>
        <begin position="1"/>
        <end position="30"/>
    </location>
</feature>
<dbReference type="InterPro" id="IPR011011">
    <property type="entry name" value="Znf_FYVE_PHD"/>
</dbReference>
<evidence type="ECO:0008006" key="6">
    <source>
        <dbReference type="Google" id="ProtNLM"/>
    </source>
</evidence>
<dbReference type="Proteomes" id="UP000435112">
    <property type="component" value="Unassembled WGS sequence"/>
</dbReference>
<keyword evidence="4" id="KW-1185">Reference proteome</keyword>
<protein>
    <recommendedName>
        <fullName evidence="6">GAF domain-containing protein</fullName>
    </recommendedName>
</protein>
<evidence type="ECO:0000313" key="3">
    <source>
        <dbReference type="EMBL" id="KAE9341307.1"/>
    </source>
</evidence>
<dbReference type="AlphaFoldDB" id="A0A6A4FCH6"/>